<dbReference type="PANTHER" id="PTHR15929">
    <property type="entry name" value="STORE-OPERATED CALCIUM ENTRY-ASSOCIATED REGULATORY FACTOR"/>
    <property type="match status" value="1"/>
</dbReference>
<dbReference type="PANTHER" id="PTHR15929:SF0">
    <property type="entry name" value="STORE-OPERATED CALCIUM ENTRY-ASSOCIATED REGULATORY FACTOR"/>
    <property type="match status" value="1"/>
</dbReference>
<accession>A0A1Y2I0K3</accession>
<evidence type="ECO:0000256" key="9">
    <source>
        <dbReference type="ARBA" id="ARBA00022837"/>
    </source>
</evidence>
<sequence>MTRRHRMLSVALLASTLLLSGAATPANAWGSDDKVLLTDVQTLTLYKGKLTAGRRSPPVQQLMCVGGDACDYFEPPVMQCKNMGHDGREVQWRCESEMEDYYRLGTTTVTCEGYKNRNDKYILRGSCGVEYTLHLTDKGRDAIARRHHGGGQHYDQYQRYPNQHKRKHKQKYSKNESDDTLEVDQDLRDLDACLEHLAVQVVVIVIGKPFWPESPSISRDAQ</sequence>
<dbReference type="EMBL" id="MCFL01000003">
    <property type="protein sequence ID" value="ORZ40380.1"/>
    <property type="molecule type" value="Genomic_DNA"/>
</dbReference>
<feature type="signal peptide" evidence="15">
    <location>
        <begin position="1"/>
        <end position="28"/>
    </location>
</feature>
<evidence type="ECO:0000256" key="15">
    <source>
        <dbReference type="SAM" id="SignalP"/>
    </source>
</evidence>
<feature type="region of interest" description="Disordered" evidence="14">
    <location>
        <begin position="145"/>
        <end position="180"/>
    </location>
</feature>
<dbReference type="GO" id="GO:0005789">
    <property type="term" value="C:endoplasmic reticulum membrane"/>
    <property type="evidence" value="ECO:0007669"/>
    <property type="project" value="UniProtKB-SubCell"/>
</dbReference>
<evidence type="ECO:0000256" key="7">
    <source>
        <dbReference type="ARBA" id="ARBA00022729"/>
    </source>
</evidence>
<comment type="caution">
    <text evidence="16">The sequence shown here is derived from an EMBL/GenBank/DDBJ whole genome shotgun (WGS) entry which is preliminary data.</text>
</comment>
<keyword evidence="7 15" id="KW-0732">Signal</keyword>
<keyword evidence="9" id="KW-0106">Calcium</keyword>
<dbReference type="GO" id="GO:0006816">
    <property type="term" value="P:calcium ion transport"/>
    <property type="evidence" value="ECO:0007669"/>
    <property type="project" value="UniProtKB-KW"/>
</dbReference>
<evidence type="ECO:0000256" key="1">
    <source>
        <dbReference type="ARBA" id="ARBA00004115"/>
    </source>
</evidence>
<evidence type="ECO:0000256" key="11">
    <source>
        <dbReference type="ARBA" id="ARBA00023065"/>
    </source>
</evidence>
<keyword evidence="4" id="KW-0813">Transport</keyword>
<evidence type="ECO:0000256" key="3">
    <source>
        <dbReference type="ARBA" id="ARBA00016584"/>
    </source>
</evidence>
<feature type="compositionally biased region" description="Basic residues" evidence="14">
    <location>
        <begin position="162"/>
        <end position="172"/>
    </location>
</feature>
<dbReference type="STRING" id="765915.A0A1Y2I0K3"/>
<evidence type="ECO:0000256" key="5">
    <source>
        <dbReference type="ARBA" id="ARBA00022568"/>
    </source>
</evidence>
<evidence type="ECO:0000256" key="8">
    <source>
        <dbReference type="ARBA" id="ARBA00022824"/>
    </source>
</evidence>
<evidence type="ECO:0000256" key="10">
    <source>
        <dbReference type="ARBA" id="ARBA00022989"/>
    </source>
</evidence>
<keyword evidence="8" id="KW-0256">Endoplasmic reticulum</keyword>
<keyword evidence="5" id="KW-0109">Calcium transport</keyword>
<dbReference type="Pfam" id="PF06682">
    <property type="entry name" value="SARAF"/>
    <property type="match status" value="1"/>
</dbReference>
<name>A0A1Y2I0K3_9FUNG</name>
<dbReference type="AlphaFoldDB" id="A0A1Y2I0K3"/>
<proteinExistence type="inferred from homology"/>
<evidence type="ECO:0000256" key="14">
    <source>
        <dbReference type="SAM" id="MobiDB-lite"/>
    </source>
</evidence>
<keyword evidence="6" id="KW-0812">Transmembrane</keyword>
<gene>
    <name evidence="16" type="ORF">BCR44DRAFT_1495772</name>
</gene>
<evidence type="ECO:0000313" key="17">
    <source>
        <dbReference type="Proteomes" id="UP000193411"/>
    </source>
</evidence>
<protein>
    <recommendedName>
        <fullName evidence="3">Store-operated calcium entry-associated regulatory factor</fullName>
    </recommendedName>
    <alternativeName>
        <fullName evidence="13">Transmembrane protein 66</fullName>
    </alternativeName>
</protein>
<reference evidence="16 17" key="1">
    <citation type="submission" date="2016-07" db="EMBL/GenBank/DDBJ databases">
        <title>Pervasive Adenine N6-methylation of Active Genes in Fungi.</title>
        <authorList>
            <consortium name="DOE Joint Genome Institute"/>
            <person name="Mondo S.J."/>
            <person name="Dannebaum R.O."/>
            <person name="Kuo R.C."/>
            <person name="Labutti K."/>
            <person name="Haridas S."/>
            <person name="Kuo A."/>
            <person name="Salamov A."/>
            <person name="Ahrendt S.R."/>
            <person name="Lipzen A."/>
            <person name="Sullivan W."/>
            <person name="Andreopoulos W.B."/>
            <person name="Clum A."/>
            <person name="Lindquist E."/>
            <person name="Daum C."/>
            <person name="Ramamoorthy G.K."/>
            <person name="Gryganskyi A."/>
            <person name="Culley D."/>
            <person name="Magnuson J.K."/>
            <person name="James T.Y."/>
            <person name="O'Malley M.A."/>
            <person name="Stajich J.E."/>
            <person name="Spatafora J.W."/>
            <person name="Visel A."/>
            <person name="Grigoriev I.V."/>
        </authorList>
    </citation>
    <scope>NUCLEOTIDE SEQUENCE [LARGE SCALE GENOMIC DNA]</scope>
    <source>
        <strain evidence="16 17">PL171</strain>
    </source>
</reference>
<dbReference type="Proteomes" id="UP000193411">
    <property type="component" value="Unassembled WGS sequence"/>
</dbReference>
<organism evidence="16 17">
    <name type="scientific">Catenaria anguillulae PL171</name>
    <dbReference type="NCBI Taxonomy" id="765915"/>
    <lineage>
        <taxon>Eukaryota</taxon>
        <taxon>Fungi</taxon>
        <taxon>Fungi incertae sedis</taxon>
        <taxon>Blastocladiomycota</taxon>
        <taxon>Blastocladiomycetes</taxon>
        <taxon>Blastocladiales</taxon>
        <taxon>Catenariaceae</taxon>
        <taxon>Catenaria</taxon>
    </lineage>
</organism>
<feature type="chain" id="PRO_5012666241" description="Store-operated calcium entry-associated regulatory factor" evidence="15">
    <location>
        <begin position="29"/>
        <end position="222"/>
    </location>
</feature>
<keyword evidence="11" id="KW-0406">Ion transport</keyword>
<dbReference type="OrthoDB" id="20303at2759"/>
<dbReference type="InterPro" id="IPR009567">
    <property type="entry name" value="SARAF"/>
</dbReference>
<keyword evidence="12" id="KW-0472">Membrane</keyword>
<dbReference type="GO" id="GO:2001256">
    <property type="term" value="P:regulation of store-operated calcium entry"/>
    <property type="evidence" value="ECO:0007669"/>
    <property type="project" value="InterPro"/>
</dbReference>
<comment type="subcellular location">
    <subcellularLocation>
        <location evidence="1">Endoplasmic reticulum membrane</location>
        <topology evidence="1">Single-pass type I membrane protein</topology>
    </subcellularLocation>
</comment>
<evidence type="ECO:0000256" key="13">
    <source>
        <dbReference type="ARBA" id="ARBA00031116"/>
    </source>
</evidence>
<keyword evidence="17" id="KW-1185">Reference proteome</keyword>
<evidence type="ECO:0000256" key="2">
    <source>
        <dbReference type="ARBA" id="ARBA00006833"/>
    </source>
</evidence>
<evidence type="ECO:0000256" key="4">
    <source>
        <dbReference type="ARBA" id="ARBA00022448"/>
    </source>
</evidence>
<keyword evidence="10" id="KW-1133">Transmembrane helix</keyword>
<evidence type="ECO:0000256" key="6">
    <source>
        <dbReference type="ARBA" id="ARBA00022692"/>
    </source>
</evidence>
<comment type="similarity">
    <text evidence="2">Belongs to the SARAF family.</text>
</comment>
<evidence type="ECO:0000313" key="16">
    <source>
        <dbReference type="EMBL" id="ORZ40380.1"/>
    </source>
</evidence>
<evidence type="ECO:0000256" key="12">
    <source>
        <dbReference type="ARBA" id="ARBA00023136"/>
    </source>
</evidence>